<evidence type="ECO:0000313" key="4">
    <source>
        <dbReference type="Proteomes" id="UP000770661"/>
    </source>
</evidence>
<keyword evidence="4" id="KW-1185">Reference proteome</keyword>
<dbReference type="AlphaFoldDB" id="A0A8J4XTK7"/>
<feature type="region of interest" description="Disordered" evidence="2">
    <location>
        <begin position="1"/>
        <end position="82"/>
    </location>
</feature>
<accession>A0A8J4XTK7</accession>
<feature type="coiled-coil region" evidence="1">
    <location>
        <begin position="197"/>
        <end position="326"/>
    </location>
</feature>
<evidence type="ECO:0000256" key="2">
    <source>
        <dbReference type="SAM" id="MobiDB-lite"/>
    </source>
</evidence>
<dbReference type="Gene3D" id="1.10.287.1490">
    <property type="match status" value="1"/>
</dbReference>
<evidence type="ECO:0000256" key="1">
    <source>
        <dbReference type="SAM" id="Coils"/>
    </source>
</evidence>
<protein>
    <submittedName>
        <fullName evidence="3">Golgin subfamily A member 1</fullName>
    </submittedName>
</protein>
<dbReference type="Proteomes" id="UP000770661">
    <property type="component" value="Unassembled WGS sequence"/>
</dbReference>
<feature type="compositionally biased region" description="Basic and acidic residues" evidence="2">
    <location>
        <begin position="70"/>
        <end position="82"/>
    </location>
</feature>
<feature type="compositionally biased region" description="Basic and acidic residues" evidence="2">
    <location>
        <begin position="8"/>
        <end position="17"/>
    </location>
</feature>
<feature type="compositionally biased region" description="Low complexity" evidence="2">
    <location>
        <begin position="35"/>
        <end position="49"/>
    </location>
</feature>
<comment type="caution">
    <text evidence="3">The sequence shown here is derived from an EMBL/GenBank/DDBJ whole genome shotgun (WGS) entry which is preliminary data.</text>
</comment>
<dbReference type="EMBL" id="JACEEZ010022236">
    <property type="protein sequence ID" value="KAG0712659.1"/>
    <property type="molecule type" value="Genomic_DNA"/>
</dbReference>
<reference evidence="3" key="1">
    <citation type="submission" date="2020-07" db="EMBL/GenBank/DDBJ databases">
        <title>The High-quality genome of the commercially important snow crab, Chionoecetes opilio.</title>
        <authorList>
            <person name="Jeong J.-H."/>
            <person name="Ryu S."/>
        </authorList>
    </citation>
    <scope>NUCLEOTIDE SEQUENCE</scope>
    <source>
        <strain evidence="3">MADBK_172401_WGS</strain>
        <tissue evidence="3">Digestive gland</tissue>
    </source>
</reference>
<proteinExistence type="predicted"/>
<organism evidence="3 4">
    <name type="scientific">Chionoecetes opilio</name>
    <name type="common">Atlantic snow crab</name>
    <name type="synonym">Cancer opilio</name>
    <dbReference type="NCBI Taxonomy" id="41210"/>
    <lineage>
        <taxon>Eukaryota</taxon>
        <taxon>Metazoa</taxon>
        <taxon>Ecdysozoa</taxon>
        <taxon>Arthropoda</taxon>
        <taxon>Crustacea</taxon>
        <taxon>Multicrustacea</taxon>
        <taxon>Malacostraca</taxon>
        <taxon>Eumalacostraca</taxon>
        <taxon>Eucarida</taxon>
        <taxon>Decapoda</taxon>
        <taxon>Pleocyemata</taxon>
        <taxon>Brachyura</taxon>
        <taxon>Eubrachyura</taxon>
        <taxon>Majoidea</taxon>
        <taxon>Majidae</taxon>
        <taxon>Chionoecetes</taxon>
    </lineage>
</organism>
<keyword evidence="1" id="KW-0175">Coiled coil</keyword>
<sequence>MFSNLKSKIGDVADLKRLSSPTALTGSRQRSRQQTPGTLTPTTSSGSHSRQPSVGSLPGLASTPPLSPTPEHERPGLEKEQELEHEISKLRLALEAQQDAALDRLNTKEKEWRGRLEEERERAAALVKELIEVVEREKKLQGQLGAVEGNKQSVAAQLKQSQARVKGLESRVCEIQDNYDQLEGLNAQEGAKVKHMLLNANSDLDQLREDLAQRTDALAASEARLGRLPGLEERLGVLNEEKTELETQVAGLGQKLRAAEARCRAVEEAKEEEVRHLEGRVGTLEQRHSQAGLQETDRIQALIKEREGVEHSLEEARQQLNNIKTSWSTKITSLEDQIHHLNAKIAEDQVSGW</sequence>
<gene>
    <name evidence="3" type="primary">GOLGA1_4</name>
    <name evidence="3" type="ORF">GWK47_018019</name>
</gene>
<evidence type="ECO:0000313" key="3">
    <source>
        <dbReference type="EMBL" id="KAG0712659.1"/>
    </source>
</evidence>
<name>A0A8J4XTK7_CHIOP</name>
<feature type="compositionally biased region" description="Polar residues" evidence="2">
    <location>
        <begin position="19"/>
        <end position="34"/>
    </location>
</feature>
<dbReference type="OrthoDB" id="5848685at2759"/>